<dbReference type="InterPro" id="IPR009061">
    <property type="entry name" value="DNA-bd_dom_put_sf"/>
</dbReference>
<keyword evidence="4" id="KW-1185">Reference proteome</keyword>
<reference evidence="4" key="1">
    <citation type="journal article" date="2019" name="Int. J. Syst. Evol. Microbiol.">
        <title>The Global Catalogue of Microorganisms (GCM) 10K type strain sequencing project: providing services to taxonomists for standard genome sequencing and annotation.</title>
        <authorList>
            <consortium name="The Broad Institute Genomics Platform"/>
            <consortium name="The Broad Institute Genome Sequencing Center for Infectious Disease"/>
            <person name="Wu L."/>
            <person name="Ma J."/>
        </authorList>
    </citation>
    <scope>NUCLEOTIDE SEQUENCE [LARGE SCALE GENOMIC DNA]</scope>
    <source>
        <strain evidence="4">PCU 280</strain>
    </source>
</reference>
<dbReference type="EMBL" id="JBHSTE010000004">
    <property type="protein sequence ID" value="MFC6333844.1"/>
    <property type="molecule type" value="Genomic_DNA"/>
</dbReference>
<dbReference type="InterPro" id="IPR000551">
    <property type="entry name" value="MerR-type_HTH_dom"/>
</dbReference>
<dbReference type="SMART" id="SM00422">
    <property type="entry name" value="HTH_MERR"/>
    <property type="match status" value="1"/>
</dbReference>
<comment type="caution">
    <text evidence="3">The sequence shown here is derived from an EMBL/GenBank/DDBJ whole genome shotgun (WGS) entry which is preliminary data.</text>
</comment>
<dbReference type="CDD" id="cd01106">
    <property type="entry name" value="HTH_TipAL-Mta"/>
    <property type="match status" value="1"/>
</dbReference>
<dbReference type="Pfam" id="PF13411">
    <property type="entry name" value="MerR_1"/>
    <property type="match status" value="1"/>
</dbReference>
<gene>
    <name evidence="3" type="ORF">ACFP56_14550</name>
</gene>
<dbReference type="RefSeq" id="WP_379235729.1">
    <property type="nucleotide sequence ID" value="NZ_JBHSTE010000004.1"/>
</dbReference>
<keyword evidence="1" id="KW-0238">DNA-binding</keyword>
<dbReference type="PANTHER" id="PTHR30204">
    <property type="entry name" value="REDOX-CYCLING DRUG-SENSING TRANSCRIPTIONAL ACTIVATOR SOXR"/>
    <property type="match status" value="1"/>
</dbReference>
<dbReference type="InterPro" id="IPR047057">
    <property type="entry name" value="MerR_fam"/>
</dbReference>
<dbReference type="Gene3D" id="1.10.1660.10">
    <property type="match status" value="1"/>
</dbReference>
<feature type="domain" description="HTH merR-type" evidence="2">
    <location>
        <begin position="5"/>
        <end position="73"/>
    </location>
</feature>
<dbReference type="PROSITE" id="PS50937">
    <property type="entry name" value="HTH_MERR_2"/>
    <property type="match status" value="1"/>
</dbReference>
<dbReference type="SUPFAM" id="SSF46955">
    <property type="entry name" value="Putative DNA-binding domain"/>
    <property type="match status" value="1"/>
</dbReference>
<evidence type="ECO:0000256" key="1">
    <source>
        <dbReference type="ARBA" id="ARBA00023125"/>
    </source>
</evidence>
<dbReference type="PANTHER" id="PTHR30204:SF90">
    <property type="entry name" value="HTH-TYPE TRANSCRIPTIONAL ACTIVATOR MTA"/>
    <property type="match status" value="1"/>
</dbReference>
<sequence length="264" mass="30568">MLQETYSIGAFSKMTGLSIRTLHYYDEIGLLKPQRQGGGHRRYETKDALILQKIVSLKTLGFNLERIKQLLQQQKYDLTMVEMLRLQQQTLEHTRAELDKSLEMIARMITIVEREGELDHQLLFNLIRNMSQENNQRKWVEEHLSEHTAELIFDGSADRMKKMDEDTVRLINDVKRLAHGPTNSPEVEEIIGGYIKQVTDYLDTESIHKISNLNEADYGSLEQLVDLPFSEEELLWLDEALAHCLTNDPLLANTRSAASKRKED</sequence>
<dbReference type="PROSITE" id="PS00552">
    <property type="entry name" value="HTH_MERR_1"/>
    <property type="match status" value="1"/>
</dbReference>
<evidence type="ECO:0000259" key="2">
    <source>
        <dbReference type="PROSITE" id="PS50937"/>
    </source>
</evidence>
<name>A0ABW1V5V8_9BACL</name>
<dbReference type="Proteomes" id="UP001596233">
    <property type="component" value="Unassembled WGS sequence"/>
</dbReference>
<dbReference type="PRINTS" id="PR00040">
    <property type="entry name" value="HTHMERR"/>
</dbReference>
<organism evidence="3 4">
    <name type="scientific">Paenibacillus septentrionalis</name>
    <dbReference type="NCBI Taxonomy" id="429342"/>
    <lineage>
        <taxon>Bacteria</taxon>
        <taxon>Bacillati</taxon>
        <taxon>Bacillota</taxon>
        <taxon>Bacilli</taxon>
        <taxon>Bacillales</taxon>
        <taxon>Paenibacillaceae</taxon>
        <taxon>Paenibacillus</taxon>
    </lineage>
</organism>
<accession>A0ABW1V5V8</accession>
<evidence type="ECO:0000313" key="3">
    <source>
        <dbReference type="EMBL" id="MFC6333844.1"/>
    </source>
</evidence>
<proteinExistence type="predicted"/>
<protein>
    <submittedName>
        <fullName evidence="3">MerR family transcriptional regulator</fullName>
    </submittedName>
</protein>
<evidence type="ECO:0000313" key="4">
    <source>
        <dbReference type="Proteomes" id="UP001596233"/>
    </source>
</evidence>